<organism evidence="1 2">
    <name type="scientific">Karstenula rhodostoma CBS 690.94</name>
    <dbReference type="NCBI Taxonomy" id="1392251"/>
    <lineage>
        <taxon>Eukaryota</taxon>
        <taxon>Fungi</taxon>
        <taxon>Dikarya</taxon>
        <taxon>Ascomycota</taxon>
        <taxon>Pezizomycotina</taxon>
        <taxon>Dothideomycetes</taxon>
        <taxon>Pleosporomycetidae</taxon>
        <taxon>Pleosporales</taxon>
        <taxon>Massarineae</taxon>
        <taxon>Didymosphaeriaceae</taxon>
        <taxon>Karstenula</taxon>
    </lineage>
</organism>
<keyword evidence="2" id="KW-1185">Reference proteome</keyword>
<dbReference type="OrthoDB" id="2789670at2759"/>
<evidence type="ECO:0000313" key="1">
    <source>
        <dbReference type="EMBL" id="KAF2450343.1"/>
    </source>
</evidence>
<dbReference type="EMBL" id="MU001493">
    <property type="protein sequence ID" value="KAF2450343.1"/>
    <property type="molecule type" value="Genomic_DNA"/>
</dbReference>
<proteinExistence type="predicted"/>
<name>A0A9P4PVZ1_9PLEO</name>
<gene>
    <name evidence="1" type="ORF">P171DRAFT_426746</name>
</gene>
<accession>A0A9P4PVZ1</accession>
<dbReference type="Proteomes" id="UP000799764">
    <property type="component" value="Unassembled WGS sequence"/>
</dbReference>
<reference evidence="1" key="1">
    <citation type="journal article" date="2020" name="Stud. Mycol.">
        <title>101 Dothideomycetes genomes: a test case for predicting lifestyles and emergence of pathogens.</title>
        <authorList>
            <person name="Haridas S."/>
            <person name="Albert R."/>
            <person name="Binder M."/>
            <person name="Bloem J."/>
            <person name="Labutti K."/>
            <person name="Salamov A."/>
            <person name="Andreopoulos B."/>
            <person name="Baker S."/>
            <person name="Barry K."/>
            <person name="Bills G."/>
            <person name="Bluhm B."/>
            <person name="Cannon C."/>
            <person name="Castanera R."/>
            <person name="Culley D."/>
            <person name="Daum C."/>
            <person name="Ezra D."/>
            <person name="Gonzalez J."/>
            <person name="Henrissat B."/>
            <person name="Kuo A."/>
            <person name="Liang C."/>
            <person name="Lipzen A."/>
            <person name="Lutzoni F."/>
            <person name="Magnuson J."/>
            <person name="Mondo S."/>
            <person name="Nolan M."/>
            <person name="Ohm R."/>
            <person name="Pangilinan J."/>
            <person name="Park H.-J."/>
            <person name="Ramirez L."/>
            <person name="Alfaro M."/>
            <person name="Sun H."/>
            <person name="Tritt A."/>
            <person name="Yoshinaga Y."/>
            <person name="Zwiers L.-H."/>
            <person name="Turgeon B."/>
            <person name="Goodwin S."/>
            <person name="Spatafora J."/>
            <person name="Crous P."/>
            <person name="Grigoriev I."/>
        </authorList>
    </citation>
    <scope>NUCLEOTIDE SEQUENCE</scope>
    <source>
        <strain evidence="1">CBS 690.94</strain>
    </source>
</reference>
<evidence type="ECO:0000313" key="2">
    <source>
        <dbReference type="Proteomes" id="UP000799764"/>
    </source>
</evidence>
<comment type="caution">
    <text evidence="1">The sequence shown here is derived from an EMBL/GenBank/DDBJ whole genome shotgun (WGS) entry which is preliminary data.</text>
</comment>
<dbReference type="AlphaFoldDB" id="A0A9P4PVZ1"/>
<protein>
    <submittedName>
        <fullName evidence="1">Uncharacterized protein</fullName>
    </submittedName>
</protein>
<sequence length="187" mass="20450">MHARHPLQSPTHNTLVAHLWRLSLRLPATFNASPPPSTPLRHLQRLSTSLEPDPRAFILVYGRRIRYVADNVLFITTVQALAVFDIKPADVLPEVGFQPGVLSHPLPYECWVVPRSETSNRLVEGSMGRFLRGEGGEDGSDNAPSLVPGLQCKSTICKGAPRICLSAIRSTVPSQNPENDPPACCPC</sequence>